<sequence>MAPSSWSAAAGSALWLAASVVADIQPFSNIEEFTTAVDAAKGFPSQRFRSSDIVAPVLQVNSWDREATDDEPYLFLGTVYGKDKAGPMILDARDLSLIYADQHYDNTYHSDVQYINGTRYLTFWEGGHSRGHANGYCLVYDENYHLQYNVSAQGLHGALADMHELSFTSEGTVVFSTYFNIPYNCSSVGGPEEALLMDSGFQEVDPVTNEVLFDWGASKHFDIADSYARYSDAYGVGENSGFDFFHINSIRKTEDGNYLVSSRHLHLLTLIDGKTGKPIWVLGGKKNEFKDLSDGKATNFGWQHDARFWKDQNHITMFDNHGERTDMCKDNCKTRGLHLEIDPDQKTARVVQEYFHPQGIDSGAMGGLQPLESGHVVVGWGYNPTFVEYTADGKPVMDIQRGKIGEGYQADMFAYRVAKGKWVGRPTWPPSVAIDAPERTTMNATVFVSWNGATDVAKWAILASNNASTINGWENVVAVADRTGFETQISLGQDSTARYIGAAALTSDGAVLGSSFVIDMENGKPVLMTSNINSVYPPTELDESPEPNDTDDAAETGRPDGSAAEGEADSQGSKFDNHQIGLAAGFIFFLVIVCYAIRYLWKRRYSDAMEKGKYKRVGLED</sequence>
<feature type="region of interest" description="Disordered" evidence="1">
    <location>
        <begin position="534"/>
        <end position="572"/>
    </location>
</feature>
<keyword evidence="2" id="KW-1133">Transmembrane helix</keyword>
<dbReference type="OrthoDB" id="5427350at2759"/>
<proteinExistence type="predicted"/>
<protein>
    <submittedName>
        <fullName evidence="4">Uncharacterized protein</fullName>
    </submittedName>
</protein>
<accession>A0A084B4M3</accession>
<keyword evidence="2" id="KW-0472">Membrane</keyword>
<evidence type="ECO:0000256" key="3">
    <source>
        <dbReference type="SAM" id="SignalP"/>
    </source>
</evidence>
<dbReference type="InterPro" id="IPR039535">
    <property type="entry name" value="ASST-like"/>
</dbReference>
<keyword evidence="5" id="KW-1185">Reference proteome</keyword>
<gene>
    <name evidence="4" type="ORF">S7711_05175</name>
</gene>
<evidence type="ECO:0000313" key="5">
    <source>
        <dbReference type="Proteomes" id="UP000028045"/>
    </source>
</evidence>
<dbReference type="Proteomes" id="UP000028045">
    <property type="component" value="Unassembled WGS sequence"/>
</dbReference>
<dbReference type="SUPFAM" id="SSF50998">
    <property type="entry name" value="Quinoprotein alcohol dehydrogenase-like"/>
    <property type="match status" value="1"/>
</dbReference>
<dbReference type="AlphaFoldDB" id="A0A084B4M3"/>
<evidence type="ECO:0000313" key="4">
    <source>
        <dbReference type="EMBL" id="KEY72502.1"/>
    </source>
</evidence>
<dbReference type="InterPro" id="IPR053143">
    <property type="entry name" value="Arylsulfate_ST"/>
</dbReference>
<feature type="chain" id="PRO_5001771701" evidence="3">
    <location>
        <begin position="23"/>
        <end position="621"/>
    </location>
</feature>
<organism evidence="4 5">
    <name type="scientific">Stachybotrys chartarum (strain CBS 109288 / IBT 7711)</name>
    <name type="common">Toxic black mold</name>
    <name type="synonym">Stilbospora chartarum</name>
    <dbReference type="NCBI Taxonomy" id="1280523"/>
    <lineage>
        <taxon>Eukaryota</taxon>
        <taxon>Fungi</taxon>
        <taxon>Dikarya</taxon>
        <taxon>Ascomycota</taxon>
        <taxon>Pezizomycotina</taxon>
        <taxon>Sordariomycetes</taxon>
        <taxon>Hypocreomycetidae</taxon>
        <taxon>Hypocreales</taxon>
        <taxon>Stachybotryaceae</taxon>
        <taxon>Stachybotrys</taxon>
    </lineage>
</organism>
<evidence type="ECO:0000256" key="1">
    <source>
        <dbReference type="SAM" id="MobiDB-lite"/>
    </source>
</evidence>
<feature type="transmembrane region" description="Helical" evidence="2">
    <location>
        <begin position="580"/>
        <end position="601"/>
    </location>
</feature>
<dbReference type="PANTHER" id="PTHR35340">
    <property type="entry name" value="PQQ ENZYME REPEAT PROTEIN-RELATED"/>
    <property type="match status" value="1"/>
</dbReference>
<dbReference type="Pfam" id="PF14269">
    <property type="entry name" value="Arylsulfotran_2"/>
    <property type="match status" value="1"/>
</dbReference>
<reference evidence="4 5" key="1">
    <citation type="journal article" date="2014" name="BMC Genomics">
        <title>Comparative genome sequencing reveals chemotype-specific gene clusters in the toxigenic black mold Stachybotrys.</title>
        <authorList>
            <person name="Semeiks J."/>
            <person name="Borek D."/>
            <person name="Otwinowski Z."/>
            <person name="Grishin N.V."/>
        </authorList>
    </citation>
    <scope>NUCLEOTIDE SEQUENCE [LARGE SCALE GENOMIC DNA]</scope>
    <source>
        <strain evidence="5">CBS 109288 / IBT 7711</strain>
    </source>
</reference>
<feature type="signal peptide" evidence="3">
    <location>
        <begin position="1"/>
        <end position="22"/>
    </location>
</feature>
<evidence type="ECO:0000256" key="2">
    <source>
        <dbReference type="SAM" id="Phobius"/>
    </source>
</evidence>
<dbReference type="InterPro" id="IPR011047">
    <property type="entry name" value="Quinoprotein_ADH-like_sf"/>
</dbReference>
<keyword evidence="3" id="KW-0732">Signal</keyword>
<keyword evidence="2" id="KW-0812">Transmembrane</keyword>
<dbReference type="EMBL" id="KL648087">
    <property type="protein sequence ID" value="KEY72502.1"/>
    <property type="molecule type" value="Genomic_DNA"/>
</dbReference>
<dbReference type="HOGENOM" id="CLU_018249_0_0_1"/>
<dbReference type="PANTHER" id="PTHR35340:SF5">
    <property type="entry name" value="ASST-DOMAIN-CONTAINING PROTEIN"/>
    <property type="match status" value="1"/>
</dbReference>
<name>A0A084B4M3_STACB</name>
<feature type="compositionally biased region" description="Acidic residues" evidence="1">
    <location>
        <begin position="540"/>
        <end position="554"/>
    </location>
</feature>